<evidence type="ECO:0000313" key="1">
    <source>
        <dbReference type="EMBL" id="AXG73606.1"/>
    </source>
</evidence>
<reference evidence="1 2" key="1">
    <citation type="submission" date="2018-07" db="EMBL/GenBank/DDBJ databases">
        <title>Complete genome sequence of Flavobacterium arcticum type strain SM1502T.</title>
        <authorList>
            <person name="Li Y."/>
            <person name="Li D.-D."/>
        </authorList>
    </citation>
    <scope>NUCLEOTIDE SEQUENCE [LARGE SCALE GENOMIC DNA]</scope>
    <source>
        <strain evidence="1 2">SM1502</strain>
    </source>
</reference>
<proteinExistence type="predicted"/>
<accession>A0A345HAJ6</accession>
<dbReference type="OrthoDB" id="1365741at2"/>
<keyword evidence="2" id="KW-1185">Reference proteome</keyword>
<sequence length="110" mass="12658">MCDIIGSFYLKRVASNKLLGEFTNNKRFTVSSESCELIELGNAPFLGKYNSTWCIDDECFMGVLIISFIEHAENKSVKYKLSWYINEELTYQGEAILVDDMLMGHYVLLH</sequence>
<name>A0A345HAJ6_9FLAO</name>
<dbReference type="KEGG" id="fat:DVK85_04920"/>
<dbReference type="EMBL" id="CP031188">
    <property type="protein sequence ID" value="AXG73606.1"/>
    <property type="molecule type" value="Genomic_DNA"/>
</dbReference>
<protein>
    <submittedName>
        <fullName evidence="1">Uncharacterized protein</fullName>
    </submittedName>
</protein>
<dbReference type="RefSeq" id="WP_114677366.1">
    <property type="nucleotide sequence ID" value="NZ_CP031188.1"/>
</dbReference>
<dbReference type="Proteomes" id="UP000253951">
    <property type="component" value="Chromosome"/>
</dbReference>
<organism evidence="1 2">
    <name type="scientific">Flavobacterium arcticum</name>
    <dbReference type="NCBI Taxonomy" id="1784713"/>
    <lineage>
        <taxon>Bacteria</taxon>
        <taxon>Pseudomonadati</taxon>
        <taxon>Bacteroidota</taxon>
        <taxon>Flavobacteriia</taxon>
        <taxon>Flavobacteriales</taxon>
        <taxon>Flavobacteriaceae</taxon>
        <taxon>Flavobacterium</taxon>
    </lineage>
</organism>
<dbReference type="AlphaFoldDB" id="A0A345HAJ6"/>
<evidence type="ECO:0000313" key="2">
    <source>
        <dbReference type="Proteomes" id="UP000253951"/>
    </source>
</evidence>
<gene>
    <name evidence="1" type="ORF">DVK85_04920</name>
</gene>